<accession>A0A0G4JPX5</accession>
<reference evidence="3" key="1">
    <citation type="submission" date="2015-01" db="EMBL/GenBank/DDBJ databases">
        <authorList>
            <person name="Paterson Steve"/>
        </authorList>
    </citation>
    <scope>NUCLEOTIDE SEQUENCE [LARGE SCALE GENOMIC DNA]</scope>
    <source>
        <strain evidence="3">OBR1</strain>
    </source>
</reference>
<evidence type="ECO:0000313" key="3">
    <source>
        <dbReference type="Proteomes" id="UP000044377"/>
    </source>
</evidence>
<sequence length="591" mass="64422">MSIERRIDPFMMSVLKSRFEAIVREMTLVVQRASRSAVIKNARDFSCAIVTIDNQLVTTEDALAIHVMSMDHATKSIGELFDDIKPGDMFLNNSPYHGGTHHADFIIAMPVFYQGEALFWAVALSHHADVGAPVPSTYLPFAKTIYEEGVHFPCVRLVENYQEKKDIIRIGQAKIRVPELWLGDLRAQMGACLTGEKRIGELFERYGREDIMNFVQDWFDYGERMAIAEIQKLPAGTWHYETAHDPVPGVYEESIPVRVTMTVKPEEGEIIMDVRDNIDNVAGGINLTENTTTGSCRIGVFNNLADNLPHNEGAKRRVKVLMREGSVVGKPKYPAGTSVATTNVNDRLITASNCVFSGMGAPYGQAEGGGHLPAGIGVISGHDPARRKDYVNQIFLGYAGGGALCGHDGWLTYCGGANGGLISLDSVEVDESMYPIVIEKRGVIPDSQGFGEYEGAPGVGGVFYPIDHQMTLIYAADGTHNPPQGVNGGLAAKPSYTHLVASDNSVTVLPAFYELQCAAGQKVAYTSCGGGGYGDPLERKPESVARSVNRGWLSAENARNIYKVALNYDENECIYVVDTLVTQQLRENAAS</sequence>
<evidence type="ECO:0000313" key="2">
    <source>
        <dbReference type="EMBL" id="CPR13987.1"/>
    </source>
</evidence>
<dbReference type="Pfam" id="PF02538">
    <property type="entry name" value="Hydantoinase_B"/>
    <property type="match status" value="1"/>
</dbReference>
<protein>
    <submittedName>
        <fullName evidence="2">N-methylhydantoinase B</fullName>
        <ecNumber evidence="2">3.5.2.14</ecNumber>
    </submittedName>
</protein>
<proteinExistence type="predicted"/>
<feature type="domain" description="Hydantoinase B/oxoprolinase" evidence="1">
    <location>
        <begin position="8"/>
        <end position="536"/>
    </location>
</feature>
<organism evidence="2 3">
    <name type="scientific">Brenneria goodwinii</name>
    <dbReference type="NCBI Taxonomy" id="1109412"/>
    <lineage>
        <taxon>Bacteria</taxon>
        <taxon>Pseudomonadati</taxon>
        <taxon>Pseudomonadota</taxon>
        <taxon>Gammaproteobacteria</taxon>
        <taxon>Enterobacterales</taxon>
        <taxon>Pectobacteriaceae</taxon>
        <taxon>Brenneria</taxon>
    </lineage>
</organism>
<dbReference type="OrthoDB" id="5288472at2"/>
<dbReference type="GO" id="GO:0006749">
    <property type="term" value="P:glutathione metabolic process"/>
    <property type="evidence" value="ECO:0007669"/>
    <property type="project" value="TreeGrafter"/>
</dbReference>
<dbReference type="EMBL" id="CGIG01000001">
    <property type="protein sequence ID" value="CPR13987.1"/>
    <property type="molecule type" value="Genomic_DNA"/>
</dbReference>
<name>A0A0G4JPX5_9GAMM</name>
<dbReference type="EC" id="3.5.2.14" evidence="2"/>
<dbReference type="GO" id="GO:0017168">
    <property type="term" value="F:5-oxoprolinase (ATP-hydrolyzing) activity"/>
    <property type="evidence" value="ECO:0007669"/>
    <property type="project" value="TreeGrafter"/>
</dbReference>
<evidence type="ECO:0000259" key="1">
    <source>
        <dbReference type="Pfam" id="PF02538"/>
    </source>
</evidence>
<keyword evidence="3" id="KW-1185">Reference proteome</keyword>
<dbReference type="PANTHER" id="PTHR11365">
    <property type="entry name" value="5-OXOPROLINASE RELATED"/>
    <property type="match status" value="1"/>
</dbReference>
<dbReference type="STRING" id="1109412.BN1221_00391"/>
<dbReference type="InterPro" id="IPR003692">
    <property type="entry name" value="Hydantoinase_B"/>
</dbReference>
<dbReference type="GO" id="GO:0005829">
    <property type="term" value="C:cytosol"/>
    <property type="evidence" value="ECO:0007669"/>
    <property type="project" value="TreeGrafter"/>
</dbReference>
<dbReference type="AlphaFoldDB" id="A0A0G4JPX5"/>
<keyword evidence="2" id="KW-0378">Hydrolase</keyword>
<dbReference type="InterPro" id="IPR045079">
    <property type="entry name" value="Oxoprolinase-like"/>
</dbReference>
<dbReference type="RefSeq" id="WP_072065798.1">
    <property type="nucleotide sequence ID" value="NZ_CGIG01000001.1"/>
</dbReference>
<dbReference type="GO" id="GO:0047423">
    <property type="term" value="F:N-methylhydantoinase (ATP-hydrolyzing) activity"/>
    <property type="evidence" value="ECO:0007669"/>
    <property type="project" value="UniProtKB-EC"/>
</dbReference>
<dbReference type="PANTHER" id="PTHR11365:SF23">
    <property type="entry name" value="HYPOTHETICAL 5-OXOPROLINASE (EUROFUNG)-RELATED"/>
    <property type="match status" value="1"/>
</dbReference>
<dbReference type="Proteomes" id="UP000044377">
    <property type="component" value="Unassembled WGS sequence"/>
</dbReference>
<gene>
    <name evidence="2" type="ORF">BN1221_00391</name>
</gene>